<feature type="transmembrane region" description="Helical" evidence="8">
    <location>
        <begin position="308"/>
        <end position="332"/>
    </location>
</feature>
<keyword evidence="6 8" id="KW-1133">Transmembrane helix</keyword>
<sequence length="421" mass="44581">MVEWLLNLNSQLNAIVWGPPILILIIGGGLYLTIRTGFSQFTQFGRMTKEVLKSEKRETDTGDITPFQAISVAMGGTVGVGNIAGVATAIALGGPGALFWMLISGVVGMCTKLVEVLLGVHFRVQEPGGPMLGGTMMVIERGLGKSWRWLAVLFSLFGALAAFGIGNMVQANSVAKGMLEFGVDRWVTGLILIVAIGLVTIGGIKRIAQVAQIIVPFMIITYMIGGLIVIFARIGTLPSAIADMFRYAFTPMGAMGGFAGATVAAAMRRGIARGVFSNEAGMGSAPMAHATARTDHPARQSLWGIFEVFMDTIVVCMITGLAILTTGAYTAVDAAGQAFTGAALTIHAFEQVMPAFGALIVVGGMLLTSYDTNLAWCFYGETCGSYLWGGKIRTPYRLLWLPFVMIGALGELVAIWDIADS</sequence>
<dbReference type="PANTHER" id="PTHR30330:SF3">
    <property type="entry name" value="TRANSCRIPTIONAL REGULATOR, LRP FAMILY"/>
    <property type="match status" value="1"/>
</dbReference>
<feature type="transmembrane region" description="Helical" evidence="8">
    <location>
        <begin position="247"/>
        <end position="267"/>
    </location>
</feature>
<feature type="transmembrane region" description="Helical" evidence="8">
    <location>
        <begin position="186"/>
        <end position="204"/>
    </location>
</feature>
<protein>
    <submittedName>
        <fullName evidence="9">Amino-acid carrier protein AlsT</fullName>
    </submittedName>
</protein>
<evidence type="ECO:0000256" key="1">
    <source>
        <dbReference type="ARBA" id="ARBA00004651"/>
    </source>
</evidence>
<evidence type="ECO:0000256" key="5">
    <source>
        <dbReference type="ARBA" id="ARBA00022692"/>
    </source>
</evidence>
<evidence type="ECO:0000256" key="8">
    <source>
        <dbReference type="RuleBase" id="RU363064"/>
    </source>
</evidence>
<evidence type="ECO:0000313" key="10">
    <source>
        <dbReference type="Proteomes" id="UP000811545"/>
    </source>
</evidence>
<comment type="caution">
    <text evidence="9">The sequence shown here is derived from an EMBL/GenBank/DDBJ whole genome shotgun (WGS) entry which is preliminary data.</text>
</comment>
<dbReference type="PRINTS" id="PR00175">
    <property type="entry name" value="NAALASMPORT"/>
</dbReference>
<dbReference type="PANTHER" id="PTHR30330">
    <property type="entry name" value="AGSS FAMILY TRANSPORTER, SODIUM-ALANINE"/>
    <property type="match status" value="1"/>
</dbReference>
<keyword evidence="5 8" id="KW-0812">Transmembrane</keyword>
<dbReference type="GO" id="GO:0005283">
    <property type="term" value="F:amino acid:sodium symporter activity"/>
    <property type="evidence" value="ECO:0007669"/>
    <property type="project" value="InterPro"/>
</dbReference>
<evidence type="ECO:0000256" key="3">
    <source>
        <dbReference type="ARBA" id="ARBA00022448"/>
    </source>
</evidence>
<reference evidence="9 10" key="1">
    <citation type="journal article" date="2021" name="bioRxiv">
        <title>Unique metabolic strategies in Hadean analogues reveal hints for primordial physiology.</title>
        <authorList>
            <person name="Nobu M.K."/>
            <person name="Nakai R."/>
            <person name="Tamazawa S."/>
            <person name="Mori H."/>
            <person name="Toyoda A."/>
            <person name="Ijiri A."/>
            <person name="Suzuki S."/>
            <person name="Kurokawa K."/>
            <person name="Kamagata Y."/>
            <person name="Tamaki H."/>
        </authorList>
    </citation>
    <scope>NUCLEOTIDE SEQUENCE [LARGE SCALE GENOMIC DNA]</scope>
    <source>
        <strain evidence="9">BS525</strain>
    </source>
</reference>
<name>A0A9E2BHP5_PSYF1</name>
<evidence type="ECO:0000256" key="6">
    <source>
        <dbReference type="ARBA" id="ARBA00022989"/>
    </source>
</evidence>
<keyword evidence="3 8" id="KW-0813">Transport</keyword>
<keyword evidence="8" id="KW-0769">Symport</keyword>
<feature type="transmembrane region" description="Helical" evidence="8">
    <location>
        <begin position="398"/>
        <end position="419"/>
    </location>
</feature>
<keyword evidence="4 8" id="KW-1003">Cell membrane</keyword>
<dbReference type="NCBIfam" id="TIGR00835">
    <property type="entry name" value="agcS"/>
    <property type="match status" value="1"/>
</dbReference>
<comment type="similarity">
    <text evidence="2 8">Belongs to the alanine or glycine:cation symporter (AGCS) (TC 2.A.25) family.</text>
</comment>
<organism evidence="9 10">
    <name type="scientific">Psychracetigena formicireducens</name>
    <dbReference type="NCBI Taxonomy" id="2986056"/>
    <lineage>
        <taxon>Bacteria</taxon>
        <taxon>Bacillati</taxon>
        <taxon>Candidatus Lithacetigenota</taxon>
        <taxon>Candidatus Psychracetigena</taxon>
    </lineage>
</organism>
<feature type="transmembrane region" description="Helical" evidence="8">
    <location>
        <begin position="67"/>
        <end position="92"/>
    </location>
</feature>
<keyword evidence="7 8" id="KW-0472">Membrane</keyword>
<feature type="transmembrane region" description="Helical" evidence="8">
    <location>
        <begin position="14"/>
        <end position="34"/>
    </location>
</feature>
<feature type="transmembrane region" description="Helical" evidence="8">
    <location>
        <begin position="146"/>
        <end position="166"/>
    </location>
</feature>
<dbReference type="InterPro" id="IPR001463">
    <property type="entry name" value="Na/Ala_symport"/>
</dbReference>
<gene>
    <name evidence="9" type="primary">alsT</name>
    <name evidence="9" type="ORF">DDT42_01119</name>
</gene>
<dbReference type="Pfam" id="PF01235">
    <property type="entry name" value="Na_Ala_symp"/>
    <property type="match status" value="1"/>
</dbReference>
<evidence type="ECO:0000313" key="9">
    <source>
        <dbReference type="EMBL" id="MBT9145249.1"/>
    </source>
</evidence>
<evidence type="ECO:0000256" key="2">
    <source>
        <dbReference type="ARBA" id="ARBA00009261"/>
    </source>
</evidence>
<dbReference type="GO" id="GO:0005886">
    <property type="term" value="C:plasma membrane"/>
    <property type="evidence" value="ECO:0007669"/>
    <property type="project" value="UniProtKB-SubCell"/>
</dbReference>
<evidence type="ECO:0000256" key="7">
    <source>
        <dbReference type="ARBA" id="ARBA00023136"/>
    </source>
</evidence>
<feature type="transmembrane region" description="Helical" evidence="8">
    <location>
        <begin position="213"/>
        <end position="235"/>
    </location>
</feature>
<accession>A0A9E2BHP5</accession>
<feature type="transmembrane region" description="Helical" evidence="8">
    <location>
        <begin position="98"/>
        <end position="122"/>
    </location>
</feature>
<dbReference type="EMBL" id="QLTW01000065">
    <property type="protein sequence ID" value="MBT9145249.1"/>
    <property type="molecule type" value="Genomic_DNA"/>
</dbReference>
<dbReference type="Proteomes" id="UP000811545">
    <property type="component" value="Unassembled WGS sequence"/>
</dbReference>
<comment type="subcellular location">
    <subcellularLocation>
        <location evidence="1 8">Cell membrane</location>
        <topology evidence="1 8">Multi-pass membrane protein</topology>
    </subcellularLocation>
</comment>
<dbReference type="AlphaFoldDB" id="A0A9E2BHP5"/>
<feature type="transmembrane region" description="Helical" evidence="8">
    <location>
        <begin position="352"/>
        <end position="370"/>
    </location>
</feature>
<proteinExistence type="inferred from homology"/>
<dbReference type="Gene3D" id="1.20.1740.10">
    <property type="entry name" value="Amino acid/polyamine transporter I"/>
    <property type="match status" value="1"/>
</dbReference>
<evidence type="ECO:0000256" key="4">
    <source>
        <dbReference type="ARBA" id="ARBA00022475"/>
    </source>
</evidence>